<feature type="transmembrane region" description="Helical" evidence="7">
    <location>
        <begin position="507"/>
        <end position="529"/>
    </location>
</feature>
<dbReference type="InterPro" id="IPR036259">
    <property type="entry name" value="MFS_trans_sf"/>
</dbReference>
<feature type="transmembrane region" description="Helical" evidence="7">
    <location>
        <begin position="232"/>
        <end position="250"/>
    </location>
</feature>
<dbReference type="CDD" id="cd17323">
    <property type="entry name" value="MFS_Tpo1_MDR_like"/>
    <property type="match status" value="1"/>
</dbReference>
<dbReference type="AlphaFoldDB" id="A0A2V1AS66"/>
<evidence type="ECO:0000313" key="9">
    <source>
        <dbReference type="EMBL" id="PVH20366.1"/>
    </source>
</evidence>
<dbReference type="GO" id="GO:0005886">
    <property type="term" value="C:plasma membrane"/>
    <property type="evidence" value="ECO:0007669"/>
    <property type="project" value="TreeGrafter"/>
</dbReference>
<dbReference type="GO" id="GO:0022857">
    <property type="term" value="F:transmembrane transporter activity"/>
    <property type="evidence" value="ECO:0007669"/>
    <property type="project" value="InterPro"/>
</dbReference>
<evidence type="ECO:0000256" key="1">
    <source>
        <dbReference type="ARBA" id="ARBA00004141"/>
    </source>
</evidence>
<keyword evidence="4 7" id="KW-1133">Transmembrane helix</keyword>
<reference evidence="9 10" key="1">
    <citation type="submission" date="2017-12" db="EMBL/GenBank/DDBJ databases">
        <title>Genome Sequence of a Multidrug-Resistant Candida haemulonii Isolate from a Patient with Chronic Leg Ulcers in Israel.</title>
        <authorList>
            <person name="Chow N.A."/>
            <person name="Gade L."/>
            <person name="Batra D."/>
            <person name="Rowe L.A."/>
            <person name="Ben-Ami R."/>
            <person name="Loparev V.N."/>
            <person name="Litvintseva A.P."/>
        </authorList>
    </citation>
    <scope>NUCLEOTIDE SEQUENCE [LARGE SCALE GENOMIC DNA]</scope>
    <source>
        <strain evidence="9 10">B11899</strain>
    </source>
</reference>
<protein>
    <recommendedName>
        <fullName evidence="8">Major facilitator superfamily (MFS) profile domain-containing protein</fullName>
    </recommendedName>
</protein>
<proteinExistence type="predicted"/>
<feature type="region of interest" description="Disordered" evidence="6">
    <location>
        <begin position="1"/>
        <end position="103"/>
    </location>
</feature>
<dbReference type="InterPro" id="IPR011701">
    <property type="entry name" value="MFS"/>
</dbReference>
<name>A0A2V1AS66_9ASCO</name>
<accession>A0A2V1AS66</accession>
<feature type="transmembrane region" description="Helical" evidence="7">
    <location>
        <begin position="536"/>
        <end position="561"/>
    </location>
</feature>
<feature type="transmembrane region" description="Helical" evidence="7">
    <location>
        <begin position="573"/>
        <end position="593"/>
    </location>
</feature>
<evidence type="ECO:0000256" key="3">
    <source>
        <dbReference type="ARBA" id="ARBA00022692"/>
    </source>
</evidence>
<dbReference type="VEuPathDB" id="FungiDB:CXQ85_002153"/>
<comment type="subcellular location">
    <subcellularLocation>
        <location evidence="1">Membrane</location>
        <topology evidence="1">Multi-pass membrane protein</topology>
    </subcellularLocation>
</comment>
<feature type="transmembrane region" description="Helical" evidence="7">
    <location>
        <begin position="478"/>
        <end position="495"/>
    </location>
</feature>
<dbReference type="Gene3D" id="1.20.1250.20">
    <property type="entry name" value="MFS general substrate transporter like domains"/>
    <property type="match status" value="1"/>
</dbReference>
<dbReference type="InterPro" id="IPR020846">
    <property type="entry name" value="MFS_dom"/>
</dbReference>
<organism evidence="9 10">
    <name type="scientific">Candidozyma haemuli</name>
    <dbReference type="NCBI Taxonomy" id="45357"/>
    <lineage>
        <taxon>Eukaryota</taxon>
        <taxon>Fungi</taxon>
        <taxon>Dikarya</taxon>
        <taxon>Ascomycota</taxon>
        <taxon>Saccharomycotina</taxon>
        <taxon>Pichiomycetes</taxon>
        <taxon>Metschnikowiaceae</taxon>
        <taxon>Candidozyma</taxon>
    </lineage>
</organism>
<feature type="transmembrane region" description="Helical" evidence="7">
    <location>
        <begin position="291"/>
        <end position="314"/>
    </location>
</feature>
<feature type="compositionally biased region" description="Basic and acidic residues" evidence="6">
    <location>
        <begin position="50"/>
        <end position="61"/>
    </location>
</feature>
<gene>
    <name evidence="9" type="ORF">CXQ85_002153</name>
</gene>
<dbReference type="PANTHER" id="PTHR23502">
    <property type="entry name" value="MAJOR FACILITATOR SUPERFAMILY"/>
    <property type="match status" value="1"/>
</dbReference>
<dbReference type="FunFam" id="1.20.1250.20:FF:000011">
    <property type="entry name" value="MFS multidrug transporter, putative"/>
    <property type="match status" value="1"/>
</dbReference>
<dbReference type="STRING" id="45357.A0A2V1AS66"/>
<feature type="transmembrane region" description="Helical" evidence="7">
    <location>
        <begin position="326"/>
        <end position="353"/>
    </location>
</feature>
<dbReference type="Pfam" id="PF07690">
    <property type="entry name" value="MFS_1"/>
    <property type="match status" value="1"/>
</dbReference>
<feature type="transmembrane region" description="Helical" evidence="7">
    <location>
        <begin position="165"/>
        <end position="186"/>
    </location>
</feature>
<evidence type="ECO:0000256" key="2">
    <source>
        <dbReference type="ARBA" id="ARBA00022448"/>
    </source>
</evidence>
<feature type="compositionally biased region" description="Polar residues" evidence="6">
    <location>
        <begin position="62"/>
        <end position="74"/>
    </location>
</feature>
<feature type="transmembrane region" description="Helical" evidence="7">
    <location>
        <begin position="256"/>
        <end position="279"/>
    </location>
</feature>
<feature type="transmembrane region" description="Helical" evidence="7">
    <location>
        <begin position="438"/>
        <end position="457"/>
    </location>
</feature>
<feature type="compositionally biased region" description="Polar residues" evidence="6">
    <location>
        <begin position="25"/>
        <end position="36"/>
    </location>
</feature>
<dbReference type="GeneID" id="37007484"/>
<evidence type="ECO:0000256" key="4">
    <source>
        <dbReference type="ARBA" id="ARBA00022989"/>
    </source>
</evidence>
<dbReference type="PANTHER" id="PTHR23502:SF31">
    <property type="entry name" value="POLYAMINE TRANSPORTER 1"/>
    <property type="match status" value="1"/>
</dbReference>
<keyword evidence="2" id="KW-0813">Transport</keyword>
<evidence type="ECO:0000256" key="5">
    <source>
        <dbReference type="ARBA" id="ARBA00023136"/>
    </source>
</evidence>
<keyword evidence="10" id="KW-1185">Reference proteome</keyword>
<evidence type="ECO:0000313" key="10">
    <source>
        <dbReference type="Proteomes" id="UP000244309"/>
    </source>
</evidence>
<sequence>MPETRLSENGNDNAFPEHTRPPHVTTEQPESSQLQPNNVSDSVSSSTRQSFDEHDPMKSGLEKNNSSSSENAPQAFTGADMEAYRRPSTETHSFADEELSREMSRRLTNADELQKLALESDEPMPTMGAGKDYPPMLPKRDPYAVAYDGPDDPLFPQNWGFWKKVFCCANVGLCALSVSLGSAMFAAGSAQIMELFEVGSTVATLGTSLFVFGFASGPVIWGPMSELYGRKIVLLPSSFGYVCFCMMVGAAKDIQMVMICRFFAGFIGAAPLVVAPAVLADIFTAKTRGQAMSVFAMVLFGGPMLAPIIGGFIAKNPDMGWRWTSYIAGLIGAVSFICLTLFLDESHSAIILIKKAEILRRRTGNWGIHAPHEETSLSIKEIVEKNISRPLVMLFTEPILFLITLYNAFIYGLLYLFLTAVPLIFQGRYRWAQGVAELPYIAMFIGTFIGGLITIYMERGYGKAMDKNNGVPVPEARLPPMMVGAFFFAIGLFWLGWTGDFPEDVHWIVPTIGTAPIGIGLLMIFLPCMNYIIDCYLLYAASALAGNTFLRSAFGAAFPLFARQMFVNMHIKWAGTLLGCVAVVMIPVPFLFYRFGRTIRAKSKYAFVL</sequence>
<evidence type="ECO:0000259" key="8">
    <source>
        <dbReference type="PROSITE" id="PS50850"/>
    </source>
</evidence>
<dbReference type="PROSITE" id="PS50850">
    <property type="entry name" value="MFS"/>
    <property type="match status" value="1"/>
</dbReference>
<evidence type="ECO:0000256" key="6">
    <source>
        <dbReference type="SAM" id="MobiDB-lite"/>
    </source>
</evidence>
<dbReference type="SUPFAM" id="SSF103473">
    <property type="entry name" value="MFS general substrate transporter"/>
    <property type="match status" value="1"/>
</dbReference>
<dbReference type="OrthoDB" id="9986881at2759"/>
<feature type="compositionally biased region" description="Low complexity" evidence="6">
    <location>
        <begin position="37"/>
        <end position="46"/>
    </location>
</feature>
<comment type="caution">
    <text evidence="9">The sequence shown here is derived from an EMBL/GenBank/DDBJ whole genome shotgun (WGS) entry which is preliminary data.</text>
</comment>
<feature type="transmembrane region" description="Helical" evidence="7">
    <location>
        <begin position="399"/>
        <end position="418"/>
    </location>
</feature>
<feature type="transmembrane region" description="Helical" evidence="7">
    <location>
        <begin position="198"/>
        <end position="220"/>
    </location>
</feature>
<dbReference type="RefSeq" id="XP_025341306.1">
    <property type="nucleotide sequence ID" value="XM_025485841.1"/>
</dbReference>
<dbReference type="EMBL" id="PKFO01000003">
    <property type="protein sequence ID" value="PVH20366.1"/>
    <property type="molecule type" value="Genomic_DNA"/>
</dbReference>
<dbReference type="Proteomes" id="UP000244309">
    <property type="component" value="Unassembled WGS sequence"/>
</dbReference>
<keyword evidence="3 7" id="KW-0812">Transmembrane</keyword>
<feature type="domain" description="Major facilitator superfamily (MFS) profile" evidence="8">
    <location>
        <begin position="165"/>
        <end position="609"/>
    </location>
</feature>
<keyword evidence="5 7" id="KW-0472">Membrane</keyword>
<feature type="compositionally biased region" description="Basic and acidic residues" evidence="6">
    <location>
        <begin position="82"/>
        <end position="103"/>
    </location>
</feature>
<evidence type="ECO:0000256" key="7">
    <source>
        <dbReference type="SAM" id="Phobius"/>
    </source>
</evidence>